<proteinExistence type="predicted"/>
<dbReference type="EMBL" id="JXLB01000001">
    <property type="protein sequence ID" value="OJG83878.1"/>
    <property type="molecule type" value="Genomic_DNA"/>
</dbReference>
<dbReference type="OrthoDB" id="2195212at2"/>
<accession>A0A1L8WS79</accession>
<dbReference type="AlphaFoldDB" id="A0A1L8WS79"/>
<dbReference type="Proteomes" id="UP000182152">
    <property type="component" value="Unassembled WGS sequence"/>
</dbReference>
<protein>
    <submittedName>
        <fullName evidence="1">Uncharacterized protein</fullName>
    </submittedName>
</protein>
<comment type="caution">
    <text evidence="1">The sequence shown here is derived from an EMBL/GenBank/DDBJ whole genome shotgun (WGS) entry which is preliminary data.</text>
</comment>
<reference evidence="1 2" key="1">
    <citation type="submission" date="2014-12" db="EMBL/GenBank/DDBJ databases">
        <title>Draft genome sequences of 29 type strains of Enterococci.</title>
        <authorList>
            <person name="Zhong Z."/>
            <person name="Sun Z."/>
            <person name="Liu W."/>
            <person name="Zhang W."/>
            <person name="Zhang H."/>
        </authorList>
    </citation>
    <scope>NUCLEOTIDE SEQUENCE [LARGE SCALE GENOMIC DNA]</scope>
    <source>
        <strain evidence="1 2">DSM 15687</strain>
    </source>
</reference>
<keyword evidence="2" id="KW-1185">Reference proteome</keyword>
<gene>
    <name evidence="1" type="ORF">RV14_GL000055</name>
</gene>
<sequence length="204" mass="23425">MGGIFCHDVLHILFKRRGTGWTISNVLKKFDHVYGLILYQKEDHCVVTMVDKLGAGSSQYSNGAFSKVKTEKLNVLSEVLFHTKFEYHKNSSCNLSKIICQLGEGKHGREYLNLIMNGYKGVLNCPVVEILDSLKTALYTCQVNIFNHTMNVELIKKVSETVIVHLKPKIEGAKEFYQHLLNARKEENEKHNQAFEHAFNYYLK</sequence>
<dbReference type="RefSeq" id="WP_071854362.1">
    <property type="nucleotide sequence ID" value="NZ_JXLB01000001.1"/>
</dbReference>
<dbReference type="STRING" id="150033.RV14_GL000055"/>
<evidence type="ECO:0000313" key="1">
    <source>
        <dbReference type="EMBL" id="OJG83878.1"/>
    </source>
</evidence>
<organism evidence="1 2">
    <name type="scientific">Enterococcus ratti</name>
    <dbReference type="NCBI Taxonomy" id="150033"/>
    <lineage>
        <taxon>Bacteria</taxon>
        <taxon>Bacillati</taxon>
        <taxon>Bacillota</taxon>
        <taxon>Bacilli</taxon>
        <taxon>Lactobacillales</taxon>
        <taxon>Enterococcaceae</taxon>
        <taxon>Enterococcus</taxon>
    </lineage>
</organism>
<name>A0A1L8WS79_9ENTE</name>
<evidence type="ECO:0000313" key="2">
    <source>
        <dbReference type="Proteomes" id="UP000182152"/>
    </source>
</evidence>